<name>A0A9W4T0L0_9GLOM</name>
<dbReference type="InterPro" id="IPR044851">
    <property type="entry name" value="Wax_synthase"/>
</dbReference>
<evidence type="ECO:0000256" key="7">
    <source>
        <dbReference type="ARBA" id="ARBA00023136"/>
    </source>
</evidence>
<dbReference type="AlphaFoldDB" id="A0A9W4T0L0"/>
<keyword evidence="6 8" id="KW-1133">Transmembrane helix</keyword>
<feature type="domain" description="Wax synthase" evidence="9">
    <location>
        <begin position="307"/>
        <end position="390"/>
    </location>
</feature>
<feature type="transmembrane region" description="Helical" evidence="8">
    <location>
        <begin position="354"/>
        <end position="376"/>
    </location>
</feature>
<feature type="transmembrane region" description="Helical" evidence="8">
    <location>
        <begin position="102"/>
        <end position="123"/>
    </location>
</feature>
<dbReference type="GO" id="GO:0006629">
    <property type="term" value="P:lipid metabolic process"/>
    <property type="evidence" value="ECO:0007669"/>
    <property type="project" value="InterPro"/>
</dbReference>
<dbReference type="InterPro" id="IPR032805">
    <property type="entry name" value="Wax_synthase_dom"/>
</dbReference>
<dbReference type="Pfam" id="PF13813">
    <property type="entry name" value="MBOAT_2"/>
    <property type="match status" value="1"/>
</dbReference>
<evidence type="ECO:0000256" key="3">
    <source>
        <dbReference type="ARBA" id="ARBA00007282"/>
    </source>
</evidence>
<reference evidence="10" key="1">
    <citation type="submission" date="2022-08" db="EMBL/GenBank/DDBJ databases">
        <authorList>
            <person name="Kallberg Y."/>
            <person name="Tangrot J."/>
            <person name="Rosling A."/>
        </authorList>
    </citation>
    <scope>NUCLEOTIDE SEQUENCE</scope>
    <source>
        <strain evidence="10">Wild A</strain>
    </source>
</reference>
<keyword evidence="5 8" id="KW-0812">Transmembrane</keyword>
<comment type="caution">
    <text evidence="10">The sequence shown here is derived from an EMBL/GenBank/DDBJ whole genome shotgun (WGS) entry which is preliminary data.</text>
</comment>
<comment type="pathway">
    <text evidence="2">Secondary metabolite biosynthesis.</text>
</comment>
<dbReference type="PANTHER" id="PTHR31595">
    <property type="entry name" value="LONG-CHAIN-ALCOHOL O-FATTY-ACYLTRANSFERASE 3-RELATED"/>
    <property type="match status" value="1"/>
</dbReference>
<dbReference type="PANTHER" id="PTHR31595:SF57">
    <property type="entry name" value="OS04G0481900 PROTEIN"/>
    <property type="match status" value="1"/>
</dbReference>
<proteinExistence type="inferred from homology"/>
<evidence type="ECO:0000313" key="10">
    <source>
        <dbReference type="EMBL" id="CAI2187755.1"/>
    </source>
</evidence>
<evidence type="ECO:0000256" key="4">
    <source>
        <dbReference type="ARBA" id="ARBA00022679"/>
    </source>
</evidence>
<feature type="transmembrane region" description="Helical" evidence="8">
    <location>
        <begin position="12"/>
        <end position="33"/>
    </location>
</feature>
<feature type="transmembrane region" description="Helical" evidence="8">
    <location>
        <begin position="45"/>
        <end position="64"/>
    </location>
</feature>
<evidence type="ECO:0000256" key="8">
    <source>
        <dbReference type="SAM" id="Phobius"/>
    </source>
</evidence>
<keyword evidence="4" id="KW-0808">Transferase</keyword>
<dbReference type="OrthoDB" id="1077582at2759"/>
<evidence type="ECO:0000256" key="5">
    <source>
        <dbReference type="ARBA" id="ARBA00022692"/>
    </source>
</evidence>
<gene>
    <name evidence="10" type="ORF">FWILDA_LOCUS13241</name>
</gene>
<evidence type="ECO:0000313" key="11">
    <source>
        <dbReference type="Proteomes" id="UP001153678"/>
    </source>
</evidence>
<evidence type="ECO:0000256" key="1">
    <source>
        <dbReference type="ARBA" id="ARBA00004141"/>
    </source>
</evidence>
<sequence length="457" mass="53509">MSQPGIFTKTNLVYLPLSATTAHTLYFIINSPLSTWQEFPPKLPTSVYISIFLTPFLLFLSLSFEPIQTRMRFYTLLTLALIYISIPISFRGKYPPFPHNIFVFYGSIFGLKMLMFVQSNRAYLNQKDSKQKKEFKSFLWTLFNLRLNSYIIPPNNENSNEKENSLIITSPTTSLINQKIINRIIITFAKLLILELVMFNAITNTMMIPEKSYQLRLIEFFTKGIPAVTIPLMLQYLNFLIYIYLALSVYAYDLYIIISAVFYRFFLHSSSKEINDRPILIKSGLLISSEYFSLKEWMITTIFNTKHMFDVPWIASSPRDFWSVRWHLLANEIFKELGFLPVKNVFTPIVSKKIANMMGVLGAFVVSSLLHEYLIIGQFDLQKGEHAFFFMIHGVIFILWEVVFGRENKNEKNKIKRFLKWLLLLIINLSVLPALIEPLRRRPDLLPLPSFWFNFFN</sequence>
<feature type="transmembrane region" description="Helical" evidence="8">
    <location>
        <begin position="180"/>
        <end position="203"/>
    </location>
</feature>
<comment type="similarity">
    <text evidence="3">Belongs to the wax synthase family.</text>
</comment>
<organism evidence="10 11">
    <name type="scientific">Funneliformis geosporum</name>
    <dbReference type="NCBI Taxonomy" id="1117311"/>
    <lineage>
        <taxon>Eukaryota</taxon>
        <taxon>Fungi</taxon>
        <taxon>Fungi incertae sedis</taxon>
        <taxon>Mucoromycota</taxon>
        <taxon>Glomeromycotina</taxon>
        <taxon>Glomeromycetes</taxon>
        <taxon>Glomerales</taxon>
        <taxon>Glomeraceae</taxon>
        <taxon>Funneliformis</taxon>
    </lineage>
</organism>
<evidence type="ECO:0000256" key="6">
    <source>
        <dbReference type="ARBA" id="ARBA00022989"/>
    </source>
</evidence>
<evidence type="ECO:0000256" key="2">
    <source>
        <dbReference type="ARBA" id="ARBA00005179"/>
    </source>
</evidence>
<feature type="transmembrane region" description="Helical" evidence="8">
    <location>
        <begin position="418"/>
        <end position="436"/>
    </location>
</feature>
<accession>A0A9W4T0L0</accession>
<evidence type="ECO:0000259" key="9">
    <source>
        <dbReference type="Pfam" id="PF13813"/>
    </source>
</evidence>
<feature type="transmembrane region" description="Helical" evidence="8">
    <location>
        <begin position="250"/>
        <end position="267"/>
    </location>
</feature>
<dbReference type="Proteomes" id="UP001153678">
    <property type="component" value="Unassembled WGS sequence"/>
</dbReference>
<comment type="subcellular location">
    <subcellularLocation>
        <location evidence="1">Membrane</location>
        <topology evidence="1">Multi-pass membrane protein</topology>
    </subcellularLocation>
</comment>
<protein>
    <submittedName>
        <fullName evidence="10">19702_t:CDS:1</fullName>
    </submittedName>
</protein>
<dbReference type="GO" id="GO:0016020">
    <property type="term" value="C:membrane"/>
    <property type="evidence" value="ECO:0007669"/>
    <property type="project" value="UniProtKB-SubCell"/>
</dbReference>
<dbReference type="EMBL" id="CAMKVN010004802">
    <property type="protein sequence ID" value="CAI2187755.1"/>
    <property type="molecule type" value="Genomic_DNA"/>
</dbReference>
<keyword evidence="7 8" id="KW-0472">Membrane</keyword>
<keyword evidence="11" id="KW-1185">Reference proteome</keyword>
<dbReference type="GO" id="GO:0008374">
    <property type="term" value="F:O-acyltransferase activity"/>
    <property type="evidence" value="ECO:0007669"/>
    <property type="project" value="InterPro"/>
</dbReference>
<feature type="transmembrane region" description="Helical" evidence="8">
    <location>
        <begin position="71"/>
        <end position="90"/>
    </location>
</feature>
<feature type="transmembrane region" description="Helical" evidence="8">
    <location>
        <begin position="388"/>
        <end position="406"/>
    </location>
</feature>